<reference evidence="4" key="2">
    <citation type="submission" date="2022-08" db="EMBL/GenBank/DDBJ databases">
        <title>Novel sulphate-reducing endosymbionts in the free-living metamonad Anaeramoeba.</title>
        <authorList>
            <person name="Jerlstrom-Hultqvist J."/>
            <person name="Cepicka I."/>
            <person name="Gallot-Lavallee L."/>
            <person name="Salas-Leiva D."/>
            <person name="Curtis B.A."/>
            <person name="Zahonova K."/>
            <person name="Pipaliya S."/>
            <person name="Dacks J."/>
            <person name="Roger A.J."/>
        </authorList>
    </citation>
    <scope>NUCLEOTIDE SEQUENCE</scope>
    <source>
        <strain evidence="4">Busselton2</strain>
    </source>
</reference>
<comment type="similarity">
    <text evidence="1">Belongs to the V-ATPase E subunit family.</text>
</comment>
<evidence type="ECO:0000256" key="2">
    <source>
        <dbReference type="ARBA" id="ARBA00022448"/>
    </source>
</evidence>
<dbReference type="Gene3D" id="6.10.250.1620">
    <property type="match status" value="1"/>
</dbReference>
<keyword evidence="7" id="KW-1185">Reference proteome</keyword>
<sequence length="231" mass="27103">MHKSEKEKQISKMIQFILTESQEKSEEIKLKAEEEFSMEKNNLVQEERFRIIKEFERKMKQVDVQKKIAQSNLINHSRLKILEAKYECVEDILRIAHQKITKLSDNKEKYKEILKELILQGLHKIRETKVLLQCRECDLEIVKSIIDDTVQEFMKVAKMKCSVTVLEKDFLLSPPEKGSNKPSCCGGVVLNTPNGRIVCTNTLDYRLLLSFEGLLPEIRRLLFDFDQEQEN</sequence>
<proteinExistence type="inferred from homology"/>
<dbReference type="PANTHER" id="PTHR45715">
    <property type="entry name" value="ATPASE H+-TRANSPORTING V1 SUBUNIT E1A-RELATED"/>
    <property type="match status" value="1"/>
</dbReference>
<accession>A0AAV7YTJ4</accession>
<dbReference type="HAMAP" id="MF_00311">
    <property type="entry name" value="ATP_synth_E_arch"/>
    <property type="match status" value="1"/>
</dbReference>
<dbReference type="GO" id="GO:0046961">
    <property type="term" value="F:proton-transporting ATPase activity, rotational mechanism"/>
    <property type="evidence" value="ECO:0007669"/>
    <property type="project" value="InterPro"/>
</dbReference>
<dbReference type="AlphaFoldDB" id="A0AAV7YTJ4"/>
<gene>
    <name evidence="4" type="ORF">M0812_22062</name>
    <name evidence="5" type="ORF">M0813_01907</name>
</gene>
<dbReference type="GO" id="GO:0033178">
    <property type="term" value="C:proton-transporting two-sector ATPase complex, catalytic domain"/>
    <property type="evidence" value="ECO:0007669"/>
    <property type="project" value="InterPro"/>
</dbReference>
<evidence type="ECO:0000313" key="7">
    <source>
        <dbReference type="Proteomes" id="UP001150062"/>
    </source>
</evidence>
<name>A0AAV7YTJ4_9EUKA</name>
<dbReference type="Proteomes" id="UP001146793">
    <property type="component" value="Unassembled WGS sequence"/>
</dbReference>
<protein>
    <submittedName>
        <fullName evidence="4">Atpase h -transporting v1 subunit e1a-related</fullName>
    </submittedName>
</protein>
<evidence type="ECO:0000313" key="4">
    <source>
        <dbReference type="EMBL" id="KAJ3433111.1"/>
    </source>
</evidence>
<reference evidence="5" key="1">
    <citation type="submission" date="2022-08" db="EMBL/GenBank/DDBJ databases">
        <title>Novel sulfate-reducing endosymbionts in the free-living metamonad Anaeramoeba.</title>
        <authorList>
            <person name="Jerlstrom-Hultqvist J."/>
            <person name="Cepicka I."/>
            <person name="Gallot-Lavallee L."/>
            <person name="Salas-Leiva D."/>
            <person name="Curtis B.A."/>
            <person name="Zahonova K."/>
            <person name="Pipaliya S."/>
            <person name="Dacks J."/>
            <person name="Roger A.J."/>
        </authorList>
    </citation>
    <scope>NUCLEOTIDE SEQUENCE</scope>
    <source>
        <strain evidence="5">Schooner1</strain>
    </source>
</reference>
<dbReference type="SUPFAM" id="SSF160527">
    <property type="entry name" value="V-type ATPase subunit E-like"/>
    <property type="match status" value="1"/>
</dbReference>
<dbReference type="EMBL" id="JAOAOG010000131">
    <property type="protein sequence ID" value="KAJ6246657.1"/>
    <property type="molecule type" value="Genomic_DNA"/>
</dbReference>
<organism evidence="4 6">
    <name type="scientific">Anaeramoeba flamelloides</name>
    <dbReference type="NCBI Taxonomy" id="1746091"/>
    <lineage>
        <taxon>Eukaryota</taxon>
        <taxon>Metamonada</taxon>
        <taxon>Anaeramoebidae</taxon>
        <taxon>Anaeramoeba</taxon>
    </lineage>
</organism>
<dbReference type="EMBL" id="JANTQA010000047">
    <property type="protein sequence ID" value="KAJ3433111.1"/>
    <property type="molecule type" value="Genomic_DNA"/>
</dbReference>
<dbReference type="InterPro" id="IPR002842">
    <property type="entry name" value="ATPase_V1_Esu"/>
</dbReference>
<comment type="caution">
    <text evidence="4">The sequence shown here is derived from an EMBL/GenBank/DDBJ whole genome shotgun (WGS) entry which is preliminary data.</text>
</comment>
<evidence type="ECO:0000313" key="6">
    <source>
        <dbReference type="Proteomes" id="UP001146793"/>
    </source>
</evidence>
<evidence type="ECO:0000313" key="5">
    <source>
        <dbReference type="EMBL" id="KAJ6246657.1"/>
    </source>
</evidence>
<evidence type="ECO:0000256" key="1">
    <source>
        <dbReference type="ARBA" id="ARBA00005901"/>
    </source>
</evidence>
<dbReference type="Proteomes" id="UP001150062">
    <property type="component" value="Unassembled WGS sequence"/>
</dbReference>
<keyword evidence="2" id="KW-0813">Transport</keyword>
<evidence type="ECO:0000256" key="3">
    <source>
        <dbReference type="ARBA" id="ARBA00023065"/>
    </source>
</evidence>
<keyword evidence="3" id="KW-0406">Ion transport</keyword>
<dbReference type="InterPro" id="IPR038495">
    <property type="entry name" value="ATPase_E_C"/>
</dbReference>
<dbReference type="Pfam" id="PF01991">
    <property type="entry name" value="vATP-synt_E"/>
    <property type="match status" value="1"/>
</dbReference>
<dbReference type="Gene3D" id="3.30.2320.30">
    <property type="entry name" value="ATP synthase, E subunit, C-terminal"/>
    <property type="match status" value="1"/>
</dbReference>